<feature type="transmembrane region" description="Helical" evidence="7">
    <location>
        <begin position="242"/>
        <end position="264"/>
    </location>
</feature>
<feature type="transmembrane region" description="Helical" evidence="7">
    <location>
        <begin position="398"/>
        <end position="424"/>
    </location>
</feature>
<feature type="transmembrane region" description="Helical" evidence="7">
    <location>
        <begin position="284"/>
        <end position="304"/>
    </location>
</feature>
<evidence type="ECO:0000313" key="9">
    <source>
        <dbReference type="EMBL" id="WRP18063.1"/>
    </source>
</evidence>
<feature type="transmembrane region" description="Helical" evidence="7">
    <location>
        <begin position="129"/>
        <end position="156"/>
    </location>
</feature>
<evidence type="ECO:0000256" key="5">
    <source>
        <dbReference type="ARBA" id="ARBA00022989"/>
    </source>
</evidence>
<feature type="transmembrane region" description="Helical" evidence="7">
    <location>
        <begin position="455"/>
        <end position="474"/>
    </location>
</feature>
<feature type="transmembrane region" description="Helical" evidence="7">
    <location>
        <begin position="516"/>
        <end position="538"/>
    </location>
</feature>
<evidence type="ECO:0000256" key="2">
    <source>
        <dbReference type="ARBA" id="ARBA00007755"/>
    </source>
</evidence>
<feature type="transmembrane region" description="Helical" evidence="7">
    <location>
        <begin position="480"/>
        <end position="504"/>
    </location>
</feature>
<feature type="transmembrane region" description="Helical" evidence="7">
    <location>
        <begin position="61"/>
        <end position="81"/>
    </location>
</feature>
<name>A0ABZ1BZN5_9FIRM</name>
<feature type="transmembrane region" description="Helical" evidence="7">
    <location>
        <begin position="6"/>
        <end position="24"/>
    </location>
</feature>
<feature type="transmembrane region" description="Helical" evidence="7">
    <location>
        <begin position="186"/>
        <end position="206"/>
    </location>
</feature>
<dbReference type="Proteomes" id="UP001332192">
    <property type="component" value="Chromosome"/>
</dbReference>
<keyword evidence="3" id="KW-1003">Cell membrane</keyword>
<gene>
    <name evidence="9" type="ORF">U7230_03380</name>
</gene>
<evidence type="ECO:0000256" key="7">
    <source>
        <dbReference type="SAM" id="Phobius"/>
    </source>
</evidence>
<keyword evidence="5 7" id="KW-1133">Transmembrane helix</keyword>
<feature type="transmembrane region" description="Helical" evidence="7">
    <location>
        <begin position="544"/>
        <end position="562"/>
    </location>
</feature>
<dbReference type="EMBL" id="CP141615">
    <property type="protein sequence ID" value="WRP18063.1"/>
    <property type="molecule type" value="Genomic_DNA"/>
</dbReference>
<feature type="transmembrane region" description="Helical" evidence="7">
    <location>
        <begin position="212"/>
        <end position="235"/>
    </location>
</feature>
<evidence type="ECO:0000256" key="1">
    <source>
        <dbReference type="ARBA" id="ARBA00004651"/>
    </source>
</evidence>
<reference evidence="9 10" key="1">
    <citation type="journal article" date="2024" name="Front. Microbiol.">
        <title>Novel thermophilic genera Geochorda gen. nov. and Carboxydochorda gen. nov. from the deep terrestrial subsurface reveal the ecophysiological diversity in the class Limnochordia.</title>
        <authorList>
            <person name="Karnachuk O.V."/>
            <person name="Lukina A.P."/>
            <person name="Avakyan M.R."/>
            <person name="Kadnikov V.V."/>
            <person name="Begmatov S."/>
            <person name="Beletsky A.V."/>
            <person name="Vlasova K.G."/>
            <person name="Novikov A.A."/>
            <person name="Shcherbakova V.A."/>
            <person name="Mardanov A.V."/>
            <person name="Ravin N.V."/>
        </authorList>
    </citation>
    <scope>NUCLEOTIDE SEQUENCE [LARGE SCALE GENOMIC DNA]</scope>
    <source>
        <strain evidence="9 10">L945</strain>
    </source>
</reference>
<comment type="similarity">
    <text evidence="2">Belongs to the peptide transporter carbon starvation (CstA) (TC 2.A.114) family.</text>
</comment>
<dbReference type="PANTHER" id="PTHR30252:SF0">
    <property type="entry name" value="PEPTIDE TRANSPORTER CSTA"/>
    <property type="match status" value="1"/>
</dbReference>
<organism evidence="9 10">
    <name type="scientific">Carboxydichorda subterranea</name>
    <dbReference type="NCBI Taxonomy" id="3109565"/>
    <lineage>
        <taxon>Bacteria</taxon>
        <taxon>Bacillati</taxon>
        <taxon>Bacillota</taxon>
        <taxon>Limnochordia</taxon>
        <taxon>Limnochordales</taxon>
        <taxon>Geochordaceae</taxon>
        <taxon>Carboxydichorda</taxon>
    </lineage>
</organism>
<evidence type="ECO:0000256" key="3">
    <source>
        <dbReference type="ARBA" id="ARBA00022475"/>
    </source>
</evidence>
<proteinExistence type="inferred from homology"/>
<dbReference type="RefSeq" id="WP_324717334.1">
    <property type="nucleotide sequence ID" value="NZ_CP141615.1"/>
</dbReference>
<dbReference type="PANTHER" id="PTHR30252">
    <property type="entry name" value="INNER MEMBRANE PEPTIDE TRANSPORTER"/>
    <property type="match status" value="1"/>
</dbReference>
<dbReference type="InterPro" id="IPR003706">
    <property type="entry name" value="CstA_N"/>
</dbReference>
<protein>
    <submittedName>
        <fullName evidence="9">Carbon starvation protein A</fullName>
    </submittedName>
</protein>
<keyword evidence="6 7" id="KW-0472">Membrane</keyword>
<feature type="transmembrane region" description="Helical" evidence="7">
    <location>
        <begin position="324"/>
        <end position="346"/>
    </location>
</feature>
<evidence type="ECO:0000313" key="10">
    <source>
        <dbReference type="Proteomes" id="UP001332192"/>
    </source>
</evidence>
<feature type="transmembrane region" description="Helical" evidence="7">
    <location>
        <begin position="162"/>
        <end position="179"/>
    </location>
</feature>
<comment type="subcellular location">
    <subcellularLocation>
        <location evidence="1">Cell membrane</location>
        <topology evidence="1">Multi-pass membrane protein</topology>
    </subcellularLocation>
</comment>
<evidence type="ECO:0000259" key="8">
    <source>
        <dbReference type="Pfam" id="PF02554"/>
    </source>
</evidence>
<feature type="transmembrane region" description="Helical" evidence="7">
    <location>
        <begin position="87"/>
        <end position="108"/>
    </location>
</feature>
<keyword evidence="10" id="KW-1185">Reference proteome</keyword>
<accession>A0ABZ1BZN5</accession>
<evidence type="ECO:0000256" key="6">
    <source>
        <dbReference type="ARBA" id="ARBA00023136"/>
    </source>
</evidence>
<feature type="domain" description="CstA N-terminal" evidence="8">
    <location>
        <begin position="2"/>
        <end position="529"/>
    </location>
</feature>
<keyword evidence="4 7" id="KW-0812">Transmembrane</keyword>
<evidence type="ECO:0000256" key="4">
    <source>
        <dbReference type="ARBA" id="ARBA00022692"/>
    </source>
</evidence>
<dbReference type="Pfam" id="PF02554">
    <property type="entry name" value="CstA"/>
    <property type="match status" value="1"/>
</dbReference>
<sequence length="584" mass="62930">MTTWLLVIGVAVYVVSYLTYGRGLERSVVRADDSRPTPAHAMYDGVDYAPGHPLAIFGHHFASIAGAGPIVGPAIAVVWGWMPALLWIWFGNVVIGAVHDYLSVMASVRSEGKSVQWIAGKVMKPRTSWTMMVFIYVTLILVVAAFISIAATNFVANPEVPTSSLLFIVAAVVFGMLYYRYKMNFTVATLLGLLLTALAMWVGYVWPWHASFHTWIVVLGLYALAAASLPVWLLLQPRDYLNAYILFVGLGLGVVALLFTFRGIQLPAFTMWSAPAVGGVPSPFWPAIPLVIACGSLSGFHSLVASGTTSKQIDKESHGLPIGYGGMLTEGLLATLVVVTMGAFAMPVLSTVADKLAQAGISLDQLKADRIYFGNNLLKAAAPVGGALGLFNRSYGELLYQIFGLAPRLGALFAGLWVTAFVMTTMDTATRLARFTWQELVEPLKESSPGFHRVIANRWVGGAIVVILAGWLAWDGAYNTVWPAFAGANQMVAAVALLTSAMWAVKVQRASGGYRWATVAAGVFLWITVFAGVIWYIWAVPASPVIKGIFVLMAALSLLLLADFSISYRESRVELARVPVGGGR</sequence>
<dbReference type="InterPro" id="IPR051605">
    <property type="entry name" value="CstA"/>
</dbReference>